<feature type="transmembrane region" description="Helical" evidence="7">
    <location>
        <begin position="272"/>
        <end position="293"/>
    </location>
</feature>
<comment type="cofactor">
    <cofactor evidence="6">
        <name>Zn(2+)</name>
        <dbReference type="ChEBI" id="CHEBI:29105"/>
    </cofactor>
    <text evidence="6">Binds 1 zinc ion per subunit.</text>
</comment>
<dbReference type="InterPro" id="IPR052173">
    <property type="entry name" value="Beta-lactam_resp_regulator"/>
</dbReference>
<proteinExistence type="inferred from homology"/>
<keyword evidence="5 6" id="KW-0482">Metalloprotease</keyword>
<feature type="transmembrane region" description="Helical" evidence="7">
    <location>
        <begin position="71"/>
        <end position="92"/>
    </location>
</feature>
<feature type="domain" description="Peptidase M48" evidence="8">
    <location>
        <begin position="110"/>
        <end position="193"/>
    </location>
</feature>
<evidence type="ECO:0000256" key="2">
    <source>
        <dbReference type="ARBA" id="ARBA00022723"/>
    </source>
</evidence>
<protein>
    <submittedName>
        <fullName evidence="9">M56 family metallopeptidase</fullName>
    </submittedName>
</protein>
<keyword evidence="10" id="KW-1185">Reference proteome</keyword>
<evidence type="ECO:0000256" key="5">
    <source>
        <dbReference type="ARBA" id="ARBA00023049"/>
    </source>
</evidence>
<organism evidence="9 10">
    <name type="scientific">Brevibacterium salitolerans</name>
    <dbReference type="NCBI Taxonomy" id="1403566"/>
    <lineage>
        <taxon>Bacteria</taxon>
        <taxon>Bacillati</taxon>
        <taxon>Actinomycetota</taxon>
        <taxon>Actinomycetes</taxon>
        <taxon>Micrococcales</taxon>
        <taxon>Brevibacteriaceae</taxon>
        <taxon>Brevibacterium</taxon>
    </lineage>
</organism>
<evidence type="ECO:0000256" key="3">
    <source>
        <dbReference type="ARBA" id="ARBA00022801"/>
    </source>
</evidence>
<dbReference type="CDD" id="cd07326">
    <property type="entry name" value="M56_BlaR1_MecR1_like"/>
    <property type="match status" value="1"/>
</dbReference>
<keyword evidence="3 6" id="KW-0378">Hydrolase</keyword>
<accession>A0ABP5ITZ0</accession>
<dbReference type="PANTHER" id="PTHR34978:SF3">
    <property type="entry name" value="SLR0241 PROTEIN"/>
    <property type="match status" value="1"/>
</dbReference>
<evidence type="ECO:0000313" key="9">
    <source>
        <dbReference type="EMBL" id="GAA2106456.1"/>
    </source>
</evidence>
<keyword evidence="4 6" id="KW-0862">Zinc</keyword>
<name>A0ABP5ITZ0_9MICO</name>
<evidence type="ECO:0000256" key="6">
    <source>
        <dbReference type="RuleBase" id="RU003983"/>
    </source>
</evidence>
<dbReference type="EMBL" id="BAAAPZ010000019">
    <property type="protein sequence ID" value="GAA2106456.1"/>
    <property type="molecule type" value="Genomic_DNA"/>
</dbReference>
<keyword evidence="7" id="KW-0472">Membrane</keyword>
<comment type="similarity">
    <text evidence="6">Belongs to the peptidase M48 family.</text>
</comment>
<evidence type="ECO:0000256" key="4">
    <source>
        <dbReference type="ARBA" id="ARBA00022833"/>
    </source>
</evidence>
<evidence type="ECO:0000256" key="1">
    <source>
        <dbReference type="ARBA" id="ARBA00022670"/>
    </source>
</evidence>
<feature type="transmembrane region" description="Helical" evidence="7">
    <location>
        <begin position="33"/>
        <end position="59"/>
    </location>
</feature>
<evidence type="ECO:0000259" key="8">
    <source>
        <dbReference type="Pfam" id="PF01435"/>
    </source>
</evidence>
<keyword evidence="1 6" id="KW-0645">Protease</keyword>
<keyword evidence="7" id="KW-0812">Transmembrane</keyword>
<comment type="caution">
    <text evidence="9">The sequence shown here is derived from an EMBL/GenBank/DDBJ whole genome shotgun (WGS) entry which is preliminary data.</text>
</comment>
<keyword evidence="2" id="KW-0479">Metal-binding</keyword>
<reference evidence="10" key="1">
    <citation type="journal article" date="2019" name="Int. J. Syst. Evol. Microbiol.">
        <title>The Global Catalogue of Microorganisms (GCM) 10K type strain sequencing project: providing services to taxonomists for standard genome sequencing and annotation.</title>
        <authorList>
            <consortium name="The Broad Institute Genomics Platform"/>
            <consortium name="The Broad Institute Genome Sequencing Center for Infectious Disease"/>
            <person name="Wu L."/>
            <person name="Ma J."/>
        </authorList>
    </citation>
    <scope>NUCLEOTIDE SEQUENCE [LARGE SCALE GENOMIC DNA]</scope>
    <source>
        <strain evidence="10">JCM 15900</strain>
    </source>
</reference>
<gene>
    <name evidence="9" type="ORF">GCM10009823_32530</name>
</gene>
<evidence type="ECO:0000256" key="7">
    <source>
        <dbReference type="SAM" id="Phobius"/>
    </source>
</evidence>
<dbReference type="Gene3D" id="3.30.2010.10">
    <property type="entry name" value="Metalloproteases ('zincins'), catalytic domain"/>
    <property type="match status" value="1"/>
</dbReference>
<dbReference type="Proteomes" id="UP001500984">
    <property type="component" value="Unassembled WGS sequence"/>
</dbReference>
<dbReference type="Pfam" id="PF01435">
    <property type="entry name" value="Peptidase_M48"/>
    <property type="match status" value="1"/>
</dbReference>
<keyword evidence="7" id="KW-1133">Transmembrane helix</keyword>
<dbReference type="InterPro" id="IPR001915">
    <property type="entry name" value="Peptidase_M48"/>
</dbReference>
<evidence type="ECO:0000313" key="10">
    <source>
        <dbReference type="Proteomes" id="UP001500984"/>
    </source>
</evidence>
<sequence length="294" mass="31229">MAALAVLLAWPAPTALARRQSGRADVDPVASILLWQAIGLAGGLSLISSCLAFALAPLVGDAETGPDALDWWRWPLLAVGVILLCALLLSLLREARAAVRARVRHRDMLALVSESSPGEPGMRIIDTDHAVAYCLAGRGGTTVVSTGLIQLLDADERAAVIAHEREHLRVRHDLLALPFASWNRMLPFLPVTRTALESVSSLIEIMADDAARAEVSADALRTALAKTADSADAPAGRAPMTGHDPRLTAVREQRLRLDASALPDPRRLRVKAAVIASSMLLVPPAVLVGTVVYS</sequence>
<dbReference type="PANTHER" id="PTHR34978">
    <property type="entry name" value="POSSIBLE SENSOR-TRANSDUCER PROTEIN BLAR"/>
    <property type="match status" value="1"/>
</dbReference>